<comment type="caution">
    <text evidence="3">The sequence shown here is derived from an EMBL/GenBank/DDBJ whole genome shotgun (WGS) entry which is preliminary data.</text>
</comment>
<dbReference type="Pfam" id="PF00082">
    <property type="entry name" value="Peptidase_S8"/>
    <property type="match status" value="1"/>
</dbReference>
<feature type="domain" description="Peptidase S8/S53" evidence="2">
    <location>
        <begin position="209"/>
        <end position="465"/>
    </location>
</feature>
<proteinExistence type="inferred from homology"/>
<evidence type="ECO:0000256" key="1">
    <source>
        <dbReference type="PROSITE-ProRule" id="PRU01240"/>
    </source>
</evidence>
<organism evidence="3 4">
    <name type="scientific">Neolewinella xylanilytica</name>
    <dbReference type="NCBI Taxonomy" id="1514080"/>
    <lineage>
        <taxon>Bacteria</taxon>
        <taxon>Pseudomonadati</taxon>
        <taxon>Bacteroidota</taxon>
        <taxon>Saprospiria</taxon>
        <taxon>Saprospirales</taxon>
        <taxon>Lewinellaceae</taxon>
        <taxon>Neolewinella</taxon>
    </lineage>
</organism>
<dbReference type="GO" id="GO:0004252">
    <property type="term" value="F:serine-type endopeptidase activity"/>
    <property type="evidence" value="ECO:0007669"/>
    <property type="project" value="UniProtKB-UniRule"/>
</dbReference>
<gene>
    <name evidence="3" type="ORF">CLV84_1118</name>
</gene>
<feature type="active site" description="Charge relay system" evidence="1">
    <location>
        <position position="255"/>
    </location>
</feature>
<dbReference type="PROSITE" id="PS51892">
    <property type="entry name" value="SUBTILASE"/>
    <property type="match status" value="1"/>
</dbReference>
<dbReference type="InterPro" id="IPR000209">
    <property type="entry name" value="Peptidase_S8/S53_dom"/>
</dbReference>
<keyword evidence="1" id="KW-0378">Hydrolase</keyword>
<keyword evidence="1" id="KW-0645">Protease</keyword>
<name>A0A2S6I9I5_9BACT</name>
<feature type="active site" description="Charge relay system" evidence="1">
    <location>
        <position position="412"/>
    </location>
</feature>
<keyword evidence="1" id="KW-0720">Serine protease</keyword>
<dbReference type="AlphaFoldDB" id="A0A2S6I9I5"/>
<reference evidence="3 4" key="1">
    <citation type="submission" date="2018-02" db="EMBL/GenBank/DDBJ databases">
        <title>Genomic Encyclopedia of Archaeal and Bacterial Type Strains, Phase II (KMG-II): from individual species to whole genera.</title>
        <authorList>
            <person name="Goeker M."/>
        </authorList>
    </citation>
    <scope>NUCLEOTIDE SEQUENCE [LARGE SCALE GENOMIC DNA]</scope>
    <source>
        <strain evidence="3 4">DSM 29526</strain>
    </source>
</reference>
<accession>A0A2S6I9I5</accession>
<dbReference type="Proteomes" id="UP000237662">
    <property type="component" value="Unassembled WGS sequence"/>
</dbReference>
<evidence type="ECO:0000313" key="3">
    <source>
        <dbReference type="EMBL" id="PPK88153.1"/>
    </source>
</evidence>
<dbReference type="InterPro" id="IPR036852">
    <property type="entry name" value="Peptidase_S8/S53_dom_sf"/>
</dbReference>
<dbReference type="Gene3D" id="3.40.50.200">
    <property type="entry name" value="Peptidase S8/S53 domain"/>
    <property type="match status" value="1"/>
</dbReference>
<feature type="active site" description="Charge relay system" evidence="1">
    <location>
        <position position="216"/>
    </location>
</feature>
<evidence type="ECO:0000313" key="4">
    <source>
        <dbReference type="Proteomes" id="UP000237662"/>
    </source>
</evidence>
<comment type="similarity">
    <text evidence="1">Belongs to the peptidase S8 family.</text>
</comment>
<sequence length="508" mass="56627">MKKCSQDYMYIRGLKVAIKPKSDDFFPRYPPVTTKSSRYFNTVQRKIGFDVREFSKGNIAYVVQDWQGEVASEIDFVPWLAVQFKDSTSRSRIESVFSELEIDTRNVRELDFAKNLYEIHTPEGGCAALQLANTISEAPEYREFIQFAEPQFRQLSVKLPPHSILKTKDKARDIVLYRNAHKNFRYSLNGASAAAASAAFLPRKPKENELTIAVVDQFFGSREQLREASVVHSVYYDDNYQPRAFDDFYISSENHGTRCACIVNKLHPTGHIALLSMASKNNLGTQASLAKCIAKTVAADADPILPDVGVISCSLGSASGGHVPMQSILKLAIDHAVSNGRGGKGIPVIWAAQKAQEGVPFDQDEINNYHKVITVGSVKAEGTAFDTKEGQHLDVMAPPIYLSPFGCLLASSFAAPQAAAMAGYLIERYPEITAAQIHAMLRMGTRPPNTNDFTPGRHHPAYGYGILDFDRIKSLSRTDLDVETMLTTLKREEERWNDQEKRRLDSFG</sequence>
<keyword evidence="4" id="KW-1185">Reference proteome</keyword>
<evidence type="ECO:0000259" key="2">
    <source>
        <dbReference type="Pfam" id="PF00082"/>
    </source>
</evidence>
<dbReference type="GO" id="GO:0006508">
    <property type="term" value="P:proteolysis"/>
    <property type="evidence" value="ECO:0007669"/>
    <property type="project" value="UniProtKB-KW"/>
</dbReference>
<dbReference type="EMBL" id="PTJC01000005">
    <property type="protein sequence ID" value="PPK88153.1"/>
    <property type="molecule type" value="Genomic_DNA"/>
</dbReference>
<dbReference type="SUPFAM" id="SSF52743">
    <property type="entry name" value="Subtilisin-like"/>
    <property type="match status" value="1"/>
</dbReference>
<protein>
    <submittedName>
        <fullName evidence="3">Subtilase family protein</fullName>
    </submittedName>
</protein>